<dbReference type="InterPro" id="IPR006259">
    <property type="entry name" value="Adenyl_kin_sub"/>
</dbReference>
<comment type="pathway">
    <text evidence="5">Purine metabolism; AMP biosynthesis via salvage pathway; AMP from ADP: step 1/1.</text>
</comment>
<dbReference type="RefSeq" id="WP_341371547.1">
    <property type="nucleotide sequence ID" value="NZ_JBBPCO010000012.1"/>
</dbReference>
<dbReference type="InterPro" id="IPR033690">
    <property type="entry name" value="Adenylat_kinase_CS"/>
</dbReference>
<feature type="binding site" evidence="5">
    <location>
        <position position="199"/>
    </location>
    <ligand>
        <name>ATP</name>
        <dbReference type="ChEBI" id="CHEBI:30616"/>
    </ligand>
</feature>
<sequence length="216" mass="22939">MNIVLLGPPGVGKGTQAKRLSAALGIPQISTGDMLRAAVSAATPLGLEAKSQMQSGGLVSDDVVIGLIRERLQAEDAREGFILDGFPRTLSQAQALDQMLSQGGKSLDSIIHLTAPDDEIVKRLSGRMLCQSCGAIFHDSVNPPSRGGVCDVCAGPVVRREDDHPDVIRERLKVYAEMTEPLVQYYGERSGYATVSAVESPDSVQAKLLKLLGRGS</sequence>
<evidence type="ECO:0000256" key="1">
    <source>
        <dbReference type="ARBA" id="ARBA00022679"/>
    </source>
</evidence>
<dbReference type="PROSITE" id="PS00113">
    <property type="entry name" value="ADENYLATE_KINASE"/>
    <property type="match status" value="1"/>
</dbReference>
<keyword evidence="1 5" id="KW-0808">Transferase</keyword>
<dbReference type="PANTHER" id="PTHR23359">
    <property type="entry name" value="NUCLEOTIDE KINASE"/>
    <property type="match status" value="1"/>
</dbReference>
<protein>
    <recommendedName>
        <fullName evidence="5 7">Adenylate kinase</fullName>
        <shortName evidence="5">AK</shortName>
        <ecNumber evidence="5 7">2.7.4.3</ecNumber>
    </recommendedName>
    <alternativeName>
        <fullName evidence="5">ATP-AMP transphosphorylase</fullName>
    </alternativeName>
    <alternativeName>
        <fullName evidence="5">ATP:AMP phosphotransferase</fullName>
    </alternativeName>
    <alternativeName>
        <fullName evidence="5">Adenylate monophosphate kinase</fullName>
    </alternativeName>
</protein>
<feature type="region of interest" description="NMP" evidence="5">
    <location>
        <begin position="30"/>
        <end position="59"/>
    </location>
</feature>
<comment type="similarity">
    <text evidence="5 6">Belongs to the adenylate kinase family.</text>
</comment>
<gene>
    <name evidence="5" type="primary">adk</name>
    <name evidence="9" type="ORF">WOB96_12055</name>
</gene>
<dbReference type="InterPro" id="IPR000850">
    <property type="entry name" value="Adenylat/UMP-CMP_kin"/>
</dbReference>
<dbReference type="NCBIfam" id="TIGR01351">
    <property type="entry name" value="adk"/>
    <property type="match status" value="1"/>
</dbReference>
<keyword evidence="5 7" id="KW-0067">ATP-binding</keyword>
<feature type="binding site" evidence="5">
    <location>
        <position position="92"/>
    </location>
    <ligand>
        <name>AMP</name>
        <dbReference type="ChEBI" id="CHEBI:456215"/>
    </ligand>
</feature>
<evidence type="ECO:0000259" key="8">
    <source>
        <dbReference type="Pfam" id="PF05191"/>
    </source>
</evidence>
<feature type="binding site" evidence="5">
    <location>
        <begin position="136"/>
        <end position="137"/>
    </location>
    <ligand>
        <name>ATP</name>
        <dbReference type="ChEBI" id="CHEBI:30616"/>
    </ligand>
</feature>
<feature type="binding site" evidence="5">
    <location>
        <position position="171"/>
    </location>
    <ligand>
        <name>AMP</name>
        <dbReference type="ChEBI" id="CHEBI:456215"/>
    </ligand>
</feature>
<feature type="binding site" evidence="5">
    <location>
        <begin position="10"/>
        <end position="15"/>
    </location>
    <ligand>
        <name>ATP</name>
        <dbReference type="ChEBI" id="CHEBI:30616"/>
    </ligand>
</feature>
<evidence type="ECO:0000256" key="6">
    <source>
        <dbReference type="RuleBase" id="RU003330"/>
    </source>
</evidence>
<dbReference type="NCBIfam" id="NF001381">
    <property type="entry name" value="PRK00279.1-3"/>
    <property type="match status" value="1"/>
</dbReference>
<keyword evidence="2 5" id="KW-0545">Nucleotide biosynthesis</keyword>
<dbReference type="InterPro" id="IPR027417">
    <property type="entry name" value="P-loop_NTPase"/>
</dbReference>
<dbReference type="PRINTS" id="PR00094">
    <property type="entry name" value="ADENYLTKNASE"/>
</dbReference>
<feature type="binding site" evidence="5">
    <location>
        <begin position="85"/>
        <end position="88"/>
    </location>
    <ligand>
        <name>AMP</name>
        <dbReference type="ChEBI" id="CHEBI:456215"/>
    </ligand>
</feature>
<evidence type="ECO:0000313" key="9">
    <source>
        <dbReference type="EMBL" id="MEK8090491.1"/>
    </source>
</evidence>
<accession>A0ABU9DAF1</accession>
<comment type="subunit">
    <text evidence="5 7">Monomer.</text>
</comment>
<comment type="function">
    <text evidence="5">Catalyzes the reversible transfer of the terminal phosphate group between ATP and AMP. Plays an important role in cellular energy homeostasis and in adenine nucleotide metabolism.</text>
</comment>
<dbReference type="NCBIfam" id="NF001380">
    <property type="entry name" value="PRK00279.1-2"/>
    <property type="match status" value="1"/>
</dbReference>
<feature type="region of interest" description="LID" evidence="5">
    <location>
        <begin position="126"/>
        <end position="163"/>
    </location>
</feature>
<dbReference type="InterPro" id="IPR007862">
    <property type="entry name" value="Adenylate_kinase_lid-dom"/>
</dbReference>
<keyword evidence="5" id="KW-0862">Zinc</keyword>
<evidence type="ECO:0000256" key="2">
    <source>
        <dbReference type="ARBA" id="ARBA00022727"/>
    </source>
</evidence>
<keyword evidence="10" id="KW-1185">Reference proteome</keyword>
<name>A0ABU9DAF1_9PROT</name>
<evidence type="ECO:0000256" key="4">
    <source>
        <dbReference type="ARBA" id="ARBA00022777"/>
    </source>
</evidence>
<feature type="binding site" evidence="5">
    <location>
        <position position="153"/>
    </location>
    <ligand>
        <name>Zn(2+)</name>
        <dbReference type="ChEBI" id="CHEBI:29105"/>
        <note>structural</note>
    </ligand>
</feature>
<comment type="caution">
    <text evidence="9">The sequence shown here is derived from an EMBL/GenBank/DDBJ whole genome shotgun (WGS) entry which is preliminary data.</text>
</comment>
<comment type="subcellular location">
    <subcellularLocation>
        <location evidence="5 7">Cytoplasm</location>
    </subcellularLocation>
</comment>
<keyword evidence="4 5" id="KW-0418">Kinase</keyword>
<proteinExistence type="inferred from homology"/>
<evidence type="ECO:0000256" key="5">
    <source>
        <dbReference type="HAMAP-Rule" id="MF_00235"/>
    </source>
</evidence>
<feature type="binding site" evidence="5">
    <location>
        <position position="127"/>
    </location>
    <ligand>
        <name>ATP</name>
        <dbReference type="ChEBI" id="CHEBI:30616"/>
    </ligand>
</feature>
<feature type="binding site" evidence="5">
    <location>
        <position position="133"/>
    </location>
    <ligand>
        <name>Zn(2+)</name>
        <dbReference type="ChEBI" id="CHEBI:29105"/>
        <note>structural</note>
    </ligand>
</feature>
<dbReference type="Proteomes" id="UP001446205">
    <property type="component" value="Unassembled WGS sequence"/>
</dbReference>
<dbReference type="Pfam" id="PF05191">
    <property type="entry name" value="ADK_lid"/>
    <property type="match status" value="1"/>
</dbReference>
<keyword evidence="3 5" id="KW-0547">Nucleotide-binding</keyword>
<feature type="binding site" evidence="5">
    <location>
        <begin position="57"/>
        <end position="59"/>
    </location>
    <ligand>
        <name>AMP</name>
        <dbReference type="ChEBI" id="CHEBI:456215"/>
    </ligand>
</feature>
<organism evidence="9 10">
    <name type="scientific">Thermithiobacillus plumbiphilus</name>
    <dbReference type="NCBI Taxonomy" id="1729899"/>
    <lineage>
        <taxon>Bacteria</taxon>
        <taxon>Pseudomonadati</taxon>
        <taxon>Pseudomonadota</taxon>
        <taxon>Acidithiobacillia</taxon>
        <taxon>Acidithiobacillales</taxon>
        <taxon>Thermithiobacillaceae</taxon>
        <taxon>Thermithiobacillus</taxon>
    </lineage>
</organism>
<evidence type="ECO:0000256" key="7">
    <source>
        <dbReference type="RuleBase" id="RU003331"/>
    </source>
</evidence>
<dbReference type="Pfam" id="PF00406">
    <property type="entry name" value="ADK"/>
    <property type="match status" value="1"/>
</dbReference>
<dbReference type="HAMAP" id="MF_00235">
    <property type="entry name" value="Adenylate_kinase_Adk"/>
    <property type="match status" value="1"/>
</dbReference>
<feature type="binding site" evidence="5">
    <location>
        <position position="150"/>
    </location>
    <ligand>
        <name>Zn(2+)</name>
        <dbReference type="ChEBI" id="CHEBI:29105"/>
        <note>structural</note>
    </ligand>
</feature>
<comment type="domain">
    <text evidence="5">Consists of three domains, a large central CORE domain and two small peripheral domains, NMPbind and LID, which undergo movements during catalysis. The LID domain closes over the site of phosphoryl transfer upon ATP binding. Assembling and dissambling the active center during each catalytic cycle provides an effective means to prevent ATP hydrolysis. Some bacteria have evolved a zinc-coordinating structure that stabilizes the LID domain.</text>
</comment>
<feature type="binding site" evidence="5">
    <location>
        <position position="160"/>
    </location>
    <ligand>
        <name>AMP</name>
        <dbReference type="ChEBI" id="CHEBI:456215"/>
    </ligand>
</feature>
<comment type="catalytic activity">
    <reaction evidence="5 7">
        <text>AMP + ATP = 2 ADP</text>
        <dbReference type="Rhea" id="RHEA:12973"/>
        <dbReference type="ChEBI" id="CHEBI:30616"/>
        <dbReference type="ChEBI" id="CHEBI:456215"/>
        <dbReference type="ChEBI" id="CHEBI:456216"/>
        <dbReference type="EC" id="2.7.4.3"/>
    </reaction>
</comment>
<feature type="binding site" evidence="5">
    <location>
        <position position="130"/>
    </location>
    <ligand>
        <name>Zn(2+)</name>
        <dbReference type="ChEBI" id="CHEBI:29105"/>
        <note>structural</note>
    </ligand>
</feature>
<feature type="binding site" evidence="5">
    <location>
        <position position="31"/>
    </location>
    <ligand>
        <name>AMP</name>
        <dbReference type="ChEBI" id="CHEBI:456215"/>
    </ligand>
</feature>
<feature type="domain" description="Adenylate kinase active site lid" evidence="8">
    <location>
        <begin position="127"/>
        <end position="162"/>
    </location>
</feature>
<dbReference type="EC" id="2.7.4.3" evidence="5 7"/>
<dbReference type="EMBL" id="JBBPCO010000012">
    <property type="protein sequence ID" value="MEK8090491.1"/>
    <property type="molecule type" value="Genomic_DNA"/>
</dbReference>
<dbReference type="GO" id="GO:0004017">
    <property type="term" value="F:AMP kinase activity"/>
    <property type="evidence" value="ECO:0007669"/>
    <property type="project" value="UniProtKB-EC"/>
</dbReference>
<evidence type="ECO:0000256" key="3">
    <source>
        <dbReference type="ARBA" id="ARBA00022741"/>
    </source>
</evidence>
<dbReference type="Gene3D" id="3.40.50.300">
    <property type="entry name" value="P-loop containing nucleotide triphosphate hydrolases"/>
    <property type="match status" value="1"/>
</dbReference>
<keyword evidence="5" id="KW-0479">Metal-binding</keyword>
<dbReference type="CDD" id="cd01428">
    <property type="entry name" value="ADK"/>
    <property type="match status" value="1"/>
</dbReference>
<feature type="binding site" evidence="5">
    <location>
        <position position="36"/>
    </location>
    <ligand>
        <name>AMP</name>
        <dbReference type="ChEBI" id="CHEBI:456215"/>
    </ligand>
</feature>
<keyword evidence="5" id="KW-0963">Cytoplasm</keyword>
<evidence type="ECO:0000313" key="10">
    <source>
        <dbReference type="Proteomes" id="UP001446205"/>
    </source>
</evidence>
<dbReference type="NCBIfam" id="NF011100">
    <property type="entry name" value="PRK14527.1"/>
    <property type="match status" value="1"/>
</dbReference>
<reference evidence="9 10" key="1">
    <citation type="submission" date="2024-04" db="EMBL/GenBank/DDBJ databases">
        <authorList>
            <person name="Abashina T."/>
            <person name="Shaikin A."/>
        </authorList>
    </citation>
    <scope>NUCLEOTIDE SEQUENCE [LARGE SCALE GENOMIC DNA]</scope>
    <source>
        <strain evidence="9 10">AAFK</strain>
    </source>
</reference>
<dbReference type="SUPFAM" id="SSF52540">
    <property type="entry name" value="P-loop containing nucleoside triphosphate hydrolases"/>
    <property type="match status" value="1"/>
</dbReference>